<gene>
    <name evidence="1" type="ORF">sS8_3810</name>
</gene>
<accession>A0A250KVV8</accession>
<evidence type="ECO:0000313" key="2">
    <source>
        <dbReference type="Proteomes" id="UP000266313"/>
    </source>
</evidence>
<proteinExistence type="predicted"/>
<reference evidence="1 2" key="1">
    <citation type="submission" date="2016-12" db="EMBL/GenBank/DDBJ databases">
        <title>Genome sequencing of Methylocaldum marinum.</title>
        <authorList>
            <person name="Takeuchi M."/>
            <person name="Kamagata Y."/>
            <person name="Hiraoka S."/>
            <person name="Oshima K."/>
            <person name="Hattori M."/>
            <person name="Iwasaki W."/>
        </authorList>
    </citation>
    <scope>NUCLEOTIDE SEQUENCE [LARGE SCALE GENOMIC DNA]</scope>
    <source>
        <strain evidence="1 2">S8</strain>
    </source>
</reference>
<evidence type="ECO:0000313" key="1">
    <source>
        <dbReference type="EMBL" id="BBA35747.1"/>
    </source>
</evidence>
<protein>
    <submittedName>
        <fullName evidence="1">Uncharacterized protein</fullName>
    </submittedName>
</protein>
<sequence>MKAAHPMAAPEKLDLIISDLQRRGASKPRTAKTLASTINSLFQKQLSEQELTSLLQELQKQGVVTVNDTRVSYVLPASNGSSPRTV</sequence>
<keyword evidence="2" id="KW-1185">Reference proteome</keyword>
<dbReference type="AlphaFoldDB" id="A0A250KVV8"/>
<dbReference type="EMBL" id="AP017928">
    <property type="protein sequence ID" value="BBA35747.1"/>
    <property type="molecule type" value="Genomic_DNA"/>
</dbReference>
<name>A0A250KVV8_9GAMM</name>
<dbReference type="KEGG" id="mmai:sS8_3810"/>
<dbReference type="Proteomes" id="UP000266313">
    <property type="component" value="Chromosome"/>
</dbReference>
<dbReference type="RefSeq" id="WP_145986601.1">
    <property type="nucleotide sequence ID" value="NZ_AP017928.1"/>
</dbReference>
<dbReference type="OrthoDB" id="9791898at2"/>
<organism evidence="1 2">
    <name type="scientific">Methylocaldum marinum</name>
    <dbReference type="NCBI Taxonomy" id="1432792"/>
    <lineage>
        <taxon>Bacteria</taxon>
        <taxon>Pseudomonadati</taxon>
        <taxon>Pseudomonadota</taxon>
        <taxon>Gammaproteobacteria</taxon>
        <taxon>Methylococcales</taxon>
        <taxon>Methylococcaceae</taxon>
        <taxon>Methylocaldum</taxon>
    </lineage>
</organism>